<proteinExistence type="predicted"/>
<dbReference type="Proteomes" id="UP000500961">
    <property type="component" value="Chromosome"/>
</dbReference>
<accession>A0A7D3XDD6</accession>
<gene>
    <name evidence="2" type="ORF">FHG85_01585</name>
</gene>
<evidence type="ECO:0000313" key="3">
    <source>
        <dbReference type="Proteomes" id="UP000500961"/>
    </source>
</evidence>
<name>A0A7D3XDD6_9BACT</name>
<organism evidence="2 3">
    <name type="scientific">Tenuifilum thalassicum</name>
    <dbReference type="NCBI Taxonomy" id="2590900"/>
    <lineage>
        <taxon>Bacteria</taxon>
        <taxon>Pseudomonadati</taxon>
        <taxon>Bacteroidota</taxon>
        <taxon>Bacteroidia</taxon>
        <taxon>Bacteroidales</taxon>
        <taxon>Tenuifilaceae</taxon>
        <taxon>Tenuifilum</taxon>
    </lineage>
</organism>
<dbReference type="Gene3D" id="2.40.160.20">
    <property type="match status" value="1"/>
</dbReference>
<dbReference type="InterPro" id="IPR011250">
    <property type="entry name" value="OMP/PagP_B-barrel"/>
</dbReference>
<dbReference type="InterPro" id="IPR045743">
    <property type="entry name" value="DUF6089"/>
</dbReference>
<keyword evidence="3" id="KW-1185">Reference proteome</keyword>
<dbReference type="KEGG" id="ttz:FHG85_01585"/>
<reference evidence="2 3" key="1">
    <citation type="submission" date="2019-07" db="EMBL/GenBank/DDBJ databases">
        <title>Thalassofilum flectens gen. nov., sp. nov., a novel moderate thermophilic anaerobe from a shallow sea hot spring in Kunashir Island (Russia), representing a new family in the order Bacteroidales, and proposal of Thalassofilacea fam. nov.</title>
        <authorList>
            <person name="Kochetkova T.V."/>
            <person name="Podosokorskaya O.A."/>
            <person name="Novikov A."/>
            <person name="Elcheninov A.G."/>
            <person name="Toshchakov S.V."/>
            <person name="Kublanov I.V."/>
        </authorList>
    </citation>
    <scope>NUCLEOTIDE SEQUENCE [LARGE SCALE GENOMIC DNA]</scope>
    <source>
        <strain evidence="2 3">38-H</strain>
    </source>
</reference>
<dbReference type="EMBL" id="CP041345">
    <property type="protein sequence ID" value="QKG79007.1"/>
    <property type="molecule type" value="Genomic_DNA"/>
</dbReference>
<dbReference type="Pfam" id="PF19573">
    <property type="entry name" value="DUF6089"/>
    <property type="match status" value="1"/>
</dbReference>
<dbReference type="AlphaFoldDB" id="A0A7D3XDD6"/>
<dbReference type="RefSeq" id="WP_173072524.1">
    <property type="nucleotide sequence ID" value="NZ_CP041345.1"/>
</dbReference>
<sequence>MEILMKFSHSVILMFFLFFNAFSSFAQEKRDIGIQAGASYYYGEFNEVKPLYSPSFSLGVIFRYNITPNYSIRASGAYAVVNGSSSNANIIPDPNISFSKRIIGAEVMGEFNFFSIKPVSQREKKLSPYVNLGVGFAQIETAYILHIPFGGGIKYAPGNRHTFALEWRLHKTFYDMIDDYSSPDDGRKALLLNNDWFSFIGLVYTYRLPNNNYICPAYR</sequence>
<evidence type="ECO:0000259" key="1">
    <source>
        <dbReference type="Pfam" id="PF19573"/>
    </source>
</evidence>
<evidence type="ECO:0000313" key="2">
    <source>
        <dbReference type="EMBL" id="QKG79007.1"/>
    </source>
</evidence>
<dbReference type="SUPFAM" id="SSF56925">
    <property type="entry name" value="OMPA-like"/>
    <property type="match status" value="1"/>
</dbReference>
<protein>
    <recommendedName>
        <fullName evidence="1">DUF6089 domain-containing protein</fullName>
    </recommendedName>
</protein>
<feature type="domain" description="DUF6089" evidence="1">
    <location>
        <begin position="13"/>
        <end position="216"/>
    </location>
</feature>